<protein>
    <submittedName>
        <fullName evidence="2">Uncharacterized protein</fullName>
    </submittedName>
</protein>
<feature type="signal peptide" evidence="1">
    <location>
        <begin position="1"/>
        <end position="20"/>
    </location>
</feature>
<evidence type="ECO:0000256" key="1">
    <source>
        <dbReference type="SAM" id="SignalP"/>
    </source>
</evidence>
<dbReference type="AlphaFoldDB" id="A0A8J2L7F1"/>
<keyword evidence="3" id="KW-1185">Reference proteome</keyword>
<feature type="chain" id="PRO_5035236120" evidence="1">
    <location>
        <begin position="21"/>
        <end position="35"/>
    </location>
</feature>
<gene>
    <name evidence="2" type="ORF">AFUS01_LOCUS37058</name>
</gene>
<reference evidence="2" key="1">
    <citation type="submission" date="2021-06" db="EMBL/GenBank/DDBJ databases">
        <authorList>
            <person name="Hodson N. C."/>
            <person name="Mongue J. A."/>
            <person name="Jaron S. K."/>
        </authorList>
    </citation>
    <scope>NUCLEOTIDE SEQUENCE</scope>
</reference>
<name>A0A8J2L7F1_9HEXA</name>
<organism evidence="2 3">
    <name type="scientific">Allacma fusca</name>
    <dbReference type="NCBI Taxonomy" id="39272"/>
    <lineage>
        <taxon>Eukaryota</taxon>
        <taxon>Metazoa</taxon>
        <taxon>Ecdysozoa</taxon>
        <taxon>Arthropoda</taxon>
        <taxon>Hexapoda</taxon>
        <taxon>Collembola</taxon>
        <taxon>Symphypleona</taxon>
        <taxon>Sminthuridae</taxon>
        <taxon>Allacma</taxon>
    </lineage>
</organism>
<evidence type="ECO:0000313" key="2">
    <source>
        <dbReference type="EMBL" id="CAG7827047.1"/>
    </source>
</evidence>
<comment type="caution">
    <text evidence="2">The sequence shown here is derived from an EMBL/GenBank/DDBJ whole genome shotgun (WGS) entry which is preliminary data.</text>
</comment>
<keyword evidence="1" id="KW-0732">Signal</keyword>
<evidence type="ECO:0000313" key="3">
    <source>
        <dbReference type="Proteomes" id="UP000708208"/>
    </source>
</evidence>
<dbReference type="EMBL" id="CAJVCH010542058">
    <property type="protein sequence ID" value="CAG7827047.1"/>
    <property type="molecule type" value="Genomic_DNA"/>
</dbReference>
<proteinExistence type="predicted"/>
<sequence length="35" mass="3788">MKSIIFLTLVAALVVPQVLAENCCTKEGCFPFEGD</sequence>
<dbReference type="Proteomes" id="UP000708208">
    <property type="component" value="Unassembled WGS sequence"/>
</dbReference>
<feature type="non-terminal residue" evidence="2">
    <location>
        <position position="1"/>
    </location>
</feature>
<accession>A0A8J2L7F1</accession>